<evidence type="ECO:0000313" key="1">
    <source>
        <dbReference type="EMBL" id="EKO52346.1"/>
    </source>
</evidence>
<sequence length="42" mass="5248">MKQFYEFSLWNFSTTLLTKEDSERFVAKMKIHFEEFGYGFWK</sequence>
<organism evidence="1 2">
    <name type="scientific">Leptospira kirschneri str. 200802841</name>
    <dbReference type="NCBI Taxonomy" id="1193047"/>
    <lineage>
        <taxon>Bacteria</taxon>
        <taxon>Pseudomonadati</taxon>
        <taxon>Spirochaetota</taxon>
        <taxon>Spirochaetia</taxon>
        <taxon>Leptospirales</taxon>
        <taxon>Leptospiraceae</taxon>
        <taxon>Leptospira</taxon>
    </lineage>
</organism>
<accession>A0A828Y964</accession>
<dbReference type="AlphaFoldDB" id="A0A828Y964"/>
<gene>
    <name evidence="1" type="ORF">LEP1GSC131_4490</name>
</gene>
<keyword evidence="2" id="KW-1185">Reference proteome</keyword>
<protein>
    <submittedName>
        <fullName evidence="1">Uncharacterized protein</fullName>
    </submittedName>
</protein>
<comment type="caution">
    <text evidence="1">The sequence shown here is derived from an EMBL/GenBank/DDBJ whole genome shotgun (WGS) entry which is preliminary data.</text>
</comment>
<evidence type="ECO:0000313" key="2">
    <source>
        <dbReference type="Proteomes" id="UP000006339"/>
    </source>
</evidence>
<reference evidence="1" key="1">
    <citation type="submission" date="2012-10" db="EMBL/GenBank/DDBJ databases">
        <authorList>
            <person name="Harkins D.M."/>
            <person name="Durkin A.S."/>
            <person name="Brinkac L.M."/>
            <person name="Selengut J.D."/>
            <person name="Sanka R."/>
            <person name="DePew J."/>
            <person name="Purushe J."/>
            <person name="Picardeau M."/>
            <person name="Werts C."/>
            <person name="Goarant C."/>
            <person name="Vinetz J.M."/>
            <person name="Sutton G.G."/>
            <person name="Nelson W.C."/>
            <person name="Fouts D.E."/>
        </authorList>
    </citation>
    <scope>NUCLEOTIDE SEQUENCE [LARGE SCALE GENOMIC DNA]</scope>
    <source>
        <strain evidence="1">200802841</strain>
    </source>
</reference>
<name>A0A828Y964_9LEPT</name>
<dbReference type="EMBL" id="AKWH02000026">
    <property type="protein sequence ID" value="EKO52346.1"/>
    <property type="molecule type" value="Genomic_DNA"/>
</dbReference>
<dbReference type="Proteomes" id="UP000006339">
    <property type="component" value="Unassembled WGS sequence"/>
</dbReference>
<proteinExistence type="predicted"/>